<sequence>MGISLPVRVCACWVRVCVYVCVHLL</sequence>
<reference evidence="1" key="2">
    <citation type="journal article" date="2015" name="Fish Shellfish Immunol.">
        <title>Early steps in the European eel (Anguilla anguilla)-Vibrio vulnificus interaction in the gills: Role of the RtxA13 toxin.</title>
        <authorList>
            <person name="Callol A."/>
            <person name="Pajuelo D."/>
            <person name="Ebbesson L."/>
            <person name="Teles M."/>
            <person name="MacKenzie S."/>
            <person name="Amaro C."/>
        </authorList>
    </citation>
    <scope>NUCLEOTIDE SEQUENCE</scope>
</reference>
<name>A0A0E9S6V9_ANGAN</name>
<proteinExistence type="predicted"/>
<accession>A0A0E9S6V9</accession>
<reference evidence="1" key="1">
    <citation type="submission" date="2014-11" db="EMBL/GenBank/DDBJ databases">
        <authorList>
            <person name="Amaro Gonzalez C."/>
        </authorList>
    </citation>
    <scope>NUCLEOTIDE SEQUENCE</scope>
</reference>
<organism evidence="1">
    <name type="scientific">Anguilla anguilla</name>
    <name type="common">European freshwater eel</name>
    <name type="synonym">Muraena anguilla</name>
    <dbReference type="NCBI Taxonomy" id="7936"/>
    <lineage>
        <taxon>Eukaryota</taxon>
        <taxon>Metazoa</taxon>
        <taxon>Chordata</taxon>
        <taxon>Craniata</taxon>
        <taxon>Vertebrata</taxon>
        <taxon>Euteleostomi</taxon>
        <taxon>Actinopterygii</taxon>
        <taxon>Neopterygii</taxon>
        <taxon>Teleostei</taxon>
        <taxon>Anguilliformes</taxon>
        <taxon>Anguillidae</taxon>
        <taxon>Anguilla</taxon>
    </lineage>
</organism>
<dbReference type="AlphaFoldDB" id="A0A0E9S6V9"/>
<evidence type="ECO:0000313" key="1">
    <source>
        <dbReference type="EMBL" id="JAH37011.1"/>
    </source>
</evidence>
<protein>
    <submittedName>
        <fullName evidence="1">Uncharacterized protein</fullName>
    </submittedName>
</protein>
<dbReference type="EMBL" id="GBXM01071566">
    <property type="protein sequence ID" value="JAH37011.1"/>
    <property type="molecule type" value="Transcribed_RNA"/>
</dbReference>